<evidence type="ECO:0000313" key="11">
    <source>
        <dbReference type="EMBL" id="TDL15950.1"/>
    </source>
</evidence>
<keyword evidence="6" id="KW-0297">G-protein coupled receptor</keyword>
<feature type="transmembrane region" description="Helical" evidence="10">
    <location>
        <begin position="61"/>
        <end position="81"/>
    </location>
</feature>
<dbReference type="InterPro" id="IPR001499">
    <property type="entry name" value="GPCR_STE3"/>
</dbReference>
<evidence type="ECO:0000256" key="1">
    <source>
        <dbReference type="ARBA" id="ARBA00004141"/>
    </source>
</evidence>
<evidence type="ECO:0000256" key="10">
    <source>
        <dbReference type="SAM" id="Phobius"/>
    </source>
</evidence>
<dbReference type="Proteomes" id="UP000294933">
    <property type="component" value="Unassembled WGS sequence"/>
</dbReference>
<evidence type="ECO:0000256" key="5">
    <source>
        <dbReference type="ARBA" id="ARBA00022989"/>
    </source>
</evidence>
<keyword evidence="7 10" id="KW-0472">Membrane</keyword>
<dbReference type="CDD" id="cd14966">
    <property type="entry name" value="7tmD_STE3"/>
    <property type="match status" value="1"/>
</dbReference>
<feature type="transmembrane region" description="Helical" evidence="10">
    <location>
        <begin position="140"/>
        <end position="163"/>
    </location>
</feature>
<dbReference type="PANTHER" id="PTHR28097">
    <property type="entry name" value="PHEROMONE A FACTOR RECEPTOR"/>
    <property type="match status" value="1"/>
</dbReference>
<keyword evidence="4 10" id="KW-0812">Transmembrane</keyword>
<keyword evidence="5 10" id="KW-1133">Transmembrane helix</keyword>
<evidence type="ECO:0000256" key="3">
    <source>
        <dbReference type="ARBA" id="ARBA00022507"/>
    </source>
</evidence>
<keyword evidence="12" id="KW-1185">Reference proteome</keyword>
<dbReference type="Pfam" id="PF02076">
    <property type="entry name" value="STE3"/>
    <property type="match status" value="1"/>
</dbReference>
<dbReference type="GO" id="GO:0005886">
    <property type="term" value="C:plasma membrane"/>
    <property type="evidence" value="ECO:0007669"/>
    <property type="project" value="TreeGrafter"/>
</dbReference>
<reference evidence="11 12" key="1">
    <citation type="submission" date="2018-06" db="EMBL/GenBank/DDBJ databases">
        <title>A transcriptomic atlas of mushroom development highlights an independent origin of complex multicellularity.</title>
        <authorList>
            <consortium name="DOE Joint Genome Institute"/>
            <person name="Krizsan K."/>
            <person name="Almasi E."/>
            <person name="Merenyi Z."/>
            <person name="Sahu N."/>
            <person name="Viragh M."/>
            <person name="Koszo T."/>
            <person name="Mondo S."/>
            <person name="Kiss B."/>
            <person name="Balint B."/>
            <person name="Kues U."/>
            <person name="Barry K."/>
            <person name="Hegedus J.C."/>
            <person name="Henrissat B."/>
            <person name="Johnson J."/>
            <person name="Lipzen A."/>
            <person name="Ohm R."/>
            <person name="Nagy I."/>
            <person name="Pangilinan J."/>
            <person name="Yan J."/>
            <person name="Xiong Y."/>
            <person name="Grigoriev I.V."/>
            <person name="Hibbett D.S."/>
            <person name="Nagy L.G."/>
        </authorList>
    </citation>
    <scope>NUCLEOTIDE SEQUENCE [LARGE SCALE GENOMIC DNA]</scope>
    <source>
        <strain evidence="11 12">SZMC22713</strain>
    </source>
</reference>
<feature type="transmembrane region" description="Helical" evidence="10">
    <location>
        <begin position="256"/>
        <end position="274"/>
    </location>
</feature>
<dbReference type="AlphaFoldDB" id="A0A4Y7PNA1"/>
<feature type="transmembrane region" description="Helical" evidence="10">
    <location>
        <begin position="191"/>
        <end position="213"/>
    </location>
</feature>
<protein>
    <submittedName>
        <fullName evidence="11">STE3-domain-containing protein</fullName>
    </submittedName>
</protein>
<dbReference type="OrthoDB" id="2874149at2759"/>
<keyword evidence="8" id="KW-0675">Receptor</keyword>
<evidence type="ECO:0000256" key="9">
    <source>
        <dbReference type="ARBA" id="ARBA00023224"/>
    </source>
</evidence>
<keyword evidence="9" id="KW-0807">Transducer</keyword>
<dbReference type="GO" id="GO:0004932">
    <property type="term" value="F:mating-type factor pheromone receptor activity"/>
    <property type="evidence" value="ECO:0007669"/>
    <property type="project" value="InterPro"/>
</dbReference>
<gene>
    <name evidence="11" type="ORF">BD410DRAFT_80081</name>
</gene>
<comment type="similarity">
    <text evidence="2">Belongs to the G-protein coupled receptor 4 family.</text>
</comment>
<keyword evidence="3" id="KW-0589">Pheromone response</keyword>
<comment type="subcellular location">
    <subcellularLocation>
        <location evidence="1">Membrane</location>
        <topology evidence="1">Multi-pass membrane protein</topology>
    </subcellularLocation>
</comment>
<feature type="transmembrane region" description="Helical" evidence="10">
    <location>
        <begin position="102"/>
        <end position="120"/>
    </location>
</feature>
<feature type="transmembrane region" description="Helical" evidence="10">
    <location>
        <begin position="21"/>
        <end position="41"/>
    </location>
</feature>
<evidence type="ECO:0000256" key="7">
    <source>
        <dbReference type="ARBA" id="ARBA00023136"/>
    </source>
</evidence>
<accession>A0A4Y7PNA1</accession>
<evidence type="ECO:0000256" key="2">
    <source>
        <dbReference type="ARBA" id="ARBA00011085"/>
    </source>
</evidence>
<name>A0A4Y7PNA1_9AGAM</name>
<evidence type="ECO:0000256" key="8">
    <source>
        <dbReference type="ARBA" id="ARBA00023170"/>
    </source>
</evidence>
<dbReference type="VEuPathDB" id="FungiDB:BD410DRAFT_80081"/>
<organism evidence="11 12">
    <name type="scientific">Rickenella mellea</name>
    <dbReference type="NCBI Taxonomy" id="50990"/>
    <lineage>
        <taxon>Eukaryota</taxon>
        <taxon>Fungi</taxon>
        <taxon>Dikarya</taxon>
        <taxon>Basidiomycota</taxon>
        <taxon>Agaricomycotina</taxon>
        <taxon>Agaricomycetes</taxon>
        <taxon>Hymenochaetales</taxon>
        <taxon>Rickenellaceae</taxon>
        <taxon>Rickenella</taxon>
    </lineage>
</organism>
<evidence type="ECO:0000256" key="6">
    <source>
        <dbReference type="ARBA" id="ARBA00023040"/>
    </source>
</evidence>
<sequence>MLYNGTHSIADAFECEECRDIYSMYMIWTASSCLIMFVNSIVWHNNAIDKAPIWCDISGRILLGFQIAIPACGLCIQRRLYLAAQIVIIYQKEKRKYIVQKLFISLGFPLLVMALVYIVQDNRYDIFENLGCLIPIYNVWPAYPIFLIWPFAIGVISLCYSILTLRAFTKRRSTLNESLDSVNTDFNGHQYVRLVCLASTDIAFTIPLSLWALQGNIRGIGRYISWEDTHFGFSVIKTYPDIVWRNDGDLRFAVEVSRWIVILCATLFSAFFTFTEESRRNYSLLLDAVMKRLGWSHFNNVKSPARNRKHGTLPPMFPTGVARGGPSCRPSPPIARTT</sequence>
<dbReference type="PANTHER" id="PTHR28097:SF1">
    <property type="entry name" value="PHEROMONE A FACTOR RECEPTOR"/>
    <property type="match status" value="1"/>
</dbReference>
<proteinExistence type="inferred from homology"/>
<evidence type="ECO:0000313" key="12">
    <source>
        <dbReference type="Proteomes" id="UP000294933"/>
    </source>
</evidence>
<dbReference type="GO" id="GO:0000750">
    <property type="term" value="P:pheromone-dependent signal transduction involved in conjugation with cellular fusion"/>
    <property type="evidence" value="ECO:0007669"/>
    <property type="project" value="TreeGrafter"/>
</dbReference>
<dbReference type="EMBL" id="ML170256">
    <property type="protein sequence ID" value="TDL15950.1"/>
    <property type="molecule type" value="Genomic_DNA"/>
</dbReference>
<dbReference type="PRINTS" id="PR00899">
    <property type="entry name" value="GPCRSTE3"/>
</dbReference>
<evidence type="ECO:0000256" key="4">
    <source>
        <dbReference type="ARBA" id="ARBA00022692"/>
    </source>
</evidence>